<dbReference type="EC" id="3.5.1.18" evidence="5"/>
<dbReference type="GO" id="GO:0009014">
    <property type="term" value="F:succinyl-diaminopimelate desuccinylase activity"/>
    <property type="evidence" value="ECO:0007669"/>
    <property type="project" value="UniProtKB-EC"/>
</dbReference>
<keyword evidence="14" id="KW-1185">Reference proteome</keyword>
<comment type="cofactor">
    <cofactor evidence="2">
        <name>Zn(2+)</name>
        <dbReference type="ChEBI" id="CHEBI:29105"/>
    </cofactor>
</comment>
<dbReference type="RefSeq" id="WP_137742722.1">
    <property type="nucleotide sequence ID" value="NZ_BORC01000013.1"/>
</dbReference>
<evidence type="ECO:0000313" key="14">
    <source>
        <dbReference type="Proteomes" id="UP000682111"/>
    </source>
</evidence>
<dbReference type="PANTHER" id="PTHR43808">
    <property type="entry name" value="ACETYLORNITHINE DEACETYLASE"/>
    <property type="match status" value="1"/>
</dbReference>
<protein>
    <recommendedName>
        <fullName evidence="6">Probable succinyl-diaminopimelate desuccinylase</fullName>
        <ecNumber evidence="5">3.5.1.18</ecNumber>
    </recommendedName>
</protein>
<evidence type="ECO:0000259" key="12">
    <source>
        <dbReference type="Pfam" id="PF07687"/>
    </source>
</evidence>
<name>A0A919WLK9_9BACI</name>
<reference evidence="13" key="1">
    <citation type="submission" date="2021-03" db="EMBL/GenBank/DDBJ databases">
        <title>Antimicrobial resistance genes in bacteria isolated from Japanese honey, and their potential for conferring macrolide and lincosamide resistance in the American foulbrood pathogen Paenibacillus larvae.</title>
        <authorList>
            <person name="Okamoto M."/>
            <person name="Kumagai M."/>
            <person name="Kanamori H."/>
            <person name="Takamatsu D."/>
        </authorList>
    </citation>
    <scope>NUCLEOTIDE SEQUENCE</scope>
    <source>
        <strain evidence="13">J27TS8</strain>
    </source>
</reference>
<keyword evidence="8" id="KW-0378">Hydrolase</keyword>
<accession>A0A919WLK9</accession>
<sequence>MTGKQELKNYLIQEIENHKDELIDLCSQLIKIPSENPPGDSTEITTFIDQYLKNVGAETAWHEATDKMYNLVSTIGENKGGKHLIYCGHSDVVPTGDHTKWDFNPTSGEVVDGWLLGRGASDMKAGLGGIIFTFALLKKLNINLPGQLTLAIVPDEETGGEFGVPWLLERKIIQGDGCLIAEPSSRYNPTLGQKGSYWFKLKVYGEPGHGSLSPLAGNNAIINMINAINEIRKLWELDIDIPEEVMPLIERSKRYMREVEKDREPFQAVLDHVTVNIGKIQGGTKSNMIPESCEVEVDCRLPFGITQEEVTAFLHEKLNSLGIEYELTRFGFRSNANYTSDEEPICKAIVDNITHVTGHEAYGVMQWASSDARHFRNHHIPVLQYGPAYLPSIHGYNEKVKVEDIVRCCKVYIAAVIDYLYEQETM</sequence>
<evidence type="ECO:0000256" key="10">
    <source>
        <dbReference type="ARBA" id="ARBA00023285"/>
    </source>
</evidence>
<evidence type="ECO:0000313" key="13">
    <source>
        <dbReference type="EMBL" id="GIN64348.1"/>
    </source>
</evidence>
<dbReference type="Pfam" id="PF07687">
    <property type="entry name" value="M20_dimer"/>
    <property type="match status" value="1"/>
</dbReference>
<dbReference type="Proteomes" id="UP000682111">
    <property type="component" value="Unassembled WGS sequence"/>
</dbReference>
<dbReference type="GO" id="GO:0046872">
    <property type="term" value="F:metal ion binding"/>
    <property type="evidence" value="ECO:0007669"/>
    <property type="project" value="UniProtKB-KW"/>
</dbReference>
<dbReference type="OrthoDB" id="9792335at2"/>
<dbReference type="PROSITE" id="PS00759">
    <property type="entry name" value="ARGE_DAPE_CPG2_2"/>
    <property type="match status" value="1"/>
</dbReference>
<dbReference type="InterPro" id="IPR036264">
    <property type="entry name" value="Bact_exopeptidase_dim_dom"/>
</dbReference>
<keyword evidence="9" id="KW-0862">Zinc</keyword>
<dbReference type="Gene3D" id="3.40.630.10">
    <property type="entry name" value="Zn peptidases"/>
    <property type="match status" value="2"/>
</dbReference>
<evidence type="ECO:0000256" key="5">
    <source>
        <dbReference type="ARBA" id="ARBA00011921"/>
    </source>
</evidence>
<evidence type="ECO:0000256" key="1">
    <source>
        <dbReference type="ARBA" id="ARBA00001941"/>
    </source>
</evidence>
<comment type="cofactor">
    <cofactor evidence="1">
        <name>Co(2+)</name>
        <dbReference type="ChEBI" id="CHEBI:48828"/>
    </cofactor>
</comment>
<dbReference type="InterPro" id="IPR010182">
    <property type="entry name" value="ArgE/DapE"/>
</dbReference>
<dbReference type="Gene3D" id="3.30.70.360">
    <property type="match status" value="1"/>
</dbReference>
<comment type="caution">
    <text evidence="13">The sequence shown here is derived from an EMBL/GenBank/DDBJ whole genome shotgun (WGS) entry which is preliminary data.</text>
</comment>
<dbReference type="Pfam" id="PF01546">
    <property type="entry name" value="Peptidase_M20"/>
    <property type="match status" value="1"/>
</dbReference>
<proteinExistence type="inferred from homology"/>
<dbReference type="InterPro" id="IPR011650">
    <property type="entry name" value="Peptidase_M20_dimer"/>
</dbReference>
<evidence type="ECO:0000256" key="7">
    <source>
        <dbReference type="ARBA" id="ARBA00022723"/>
    </source>
</evidence>
<keyword evidence="10" id="KW-0170">Cobalt</keyword>
<dbReference type="PANTHER" id="PTHR43808:SF32">
    <property type="entry name" value="ARGE_DAPE-RELATED DEACYLASE"/>
    <property type="match status" value="1"/>
</dbReference>
<evidence type="ECO:0000256" key="9">
    <source>
        <dbReference type="ARBA" id="ARBA00022833"/>
    </source>
</evidence>
<gene>
    <name evidence="13" type="ORF">J27TS8_43410</name>
</gene>
<comment type="pathway">
    <text evidence="3">Amino-acid biosynthesis; L-lysine biosynthesis via DAP pathway; LL-2,6-diaminopimelate from (S)-tetrahydrodipicolinate (succinylase route): step 3/3.</text>
</comment>
<feature type="domain" description="Peptidase M20 dimerisation" evidence="12">
    <location>
        <begin position="192"/>
        <end position="325"/>
    </location>
</feature>
<evidence type="ECO:0000256" key="6">
    <source>
        <dbReference type="ARBA" id="ARBA00016853"/>
    </source>
</evidence>
<dbReference type="InterPro" id="IPR050072">
    <property type="entry name" value="Peptidase_M20A"/>
</dbReference>
<evidence type="ECO:0000256" key="4">
    <source>
        <dbReference type="ARBA" id="ARBA00006247"/>
    </source>
</evidence>
<evidence type="ECO:0000256" key="3">
    <source>
        <dbReference type="ARBA" id="ARBA00005130"/>
    </source>
</evidence>
<dbReference type="EMBL" id="BORC01000013">
    <property type="protein sequence ID" value="GIN64348.1"/>
    <property type="molecule type" value="Genomic_DNA"/>
</dbReference>
<dbReference type="SUPFAM" id="SSF55031">
    <property type="entry name" value="Bacterial exopeptidase dimerisation domain"/>
    <property type="match status" value="1"/>
</dbReference>
<evidence type="ECO:0000256" key="2">
    <source>
        <dbReference type="ARBA" id="ARBA00001947"/>
    </source>
</evidence>
<comment type="catalytic activity">
    <reaction evidence="11">
        <text>N-succinyl-(2S,6S)-2,6-diaminopimelate + H2O = (2S,6S)-2,6-diaminopimelate + succinate</text>
        <dbReference type="Rhea" id="RHEA:22608"/>
        <dbReference type="ChEBI" id="CHEBI:15377"/>
        <dbReference type="ChEBI" id="CHEBI:30031"/>
        <dbReference type="ChEBI" id="CHEBI:57609"/>
        <dbReference type="ChEBI" id="CHEBI:58087"/>
        <dbReference type="EC" id="3.5.1.18"/>
    </reaction>
</comment>
<keyword evidence="7" id="KW-0479">Metal-binding</keyword>
<organism evidence="13 14">
    <name type="scientific">Robertmurraya siralis</name>
    <dbReference type="NCBI Taxonomy" id="77777"/>
    <lineage>
        <taxon>Bacteria</taxon>
        <taxon>Bacillati</taxon>
        <taxon>Bacillota</taxon>
        <taxon>Bacilli</taxon>
        <taxon>Bacillales</taxon>
        <taxon>Bacillaceae</taxon>
        <taxon>Robertmurraya</taxon>
    </lineage>
</organism>
<dbReference type="SUPFAM" id="SSF53187">
    <property type="entry name" value="Zn-dependent exopeptidases"/>
    <property type="match status" value="1"/>
</dbReference>
<dbReference type="AlphaFoldDB" id="A0A919WLK9"/>
<dbReference type="NCBIfam" id="TIGR01910">
    <property type="entry name" value="DapE-ArgE"/>
    <property type="match status" value="1"/>
</dbReference>
<dbReference type="InterPro" id="IPR001261">
    <property type="entry name" value="ArgE/DapE_CS"/>
</dbReference>
<evidence type="ECO:0000256" key="11">
    <source>
        <dbReference type="ARBA" id="ARBA00051301"/>
    </source>
</evidence>
<dbReference type="InterPro" id="IPR002933">
    <property type="entry name" value="Peptidase_M20"/>
</dbReference>
<comment type="similarity">
    <text evidence="4">Belongs to the peptidase M20A family.</text>
</comment>
<evidence type="ECO:0000256" key="8">
    <source>
        <dbReference type="ARBA" id="ARBA00022801"/>
    </source>
</evidence>